<accession>A0A1M7MKW6</accession>
<dbReference type="EMBL" id="FRCA01000018">
    <property type="protein sequence ID" value="SHM91624.1"/>
    <property type="molecule type" value="Genomic_DNA"/>
</dbReference>
<protein>
    <submittedName>
        <fullName evidence="1">Uncharacterized protein</fullName>
    </submittedName>
</protein>
<dbReference type="STRING" id="44933.SAMN05660971_04254"/>
<reference evidence="1 2" key="1">
    <citation type="submission" date="2016-11" db="EMBL/GenBank/DDBJ databases">
        <authorList>
            <person name="Jaros S."/>
            <person name="Januszkiewicz K."/>
            <person name="Wedrychowicz H."/>
        </authorList>
    </citation>
    <scope>NUCLEOTIDE SEQUENCE [LARGE SCALE GENOMIC DNA]</scope>
    <source>
        <strain evidence="1 2">DSM 4740</strain>
    </source>
</reference>
<organism evidence="1 2">
    <name type="scientific">Halomonas cupida</name>
    <dbReference type="NCBI Taxonomy" id="44933"/>
    <lineage>
        <taxon>Bacteria</taxon>
        <taxon>Pseudomonadati</taxon>
        <taxon>Pseudomonadota</taxon>
        <taxon>Gammaproteobacteria</taxon>
        <taxon>Oceanospirillales</taxon>
        <taxon>Halomonadaceae</taxon>
        <taxon>Halomonas</taxon>
    </lineage>
</organism>
<name>A0A1M7MKW6_9GAMM</name>
<evidence type="ECO:0000313" key="1">
    <source>
        <dbReference type="EMBL" id="SHM91624.1"/>
    </source>
</evidence>
<dbReference type="Proteomes" id="UP000184123">
    <property type="component" value="Unassembled WGS sequence"/>
</dbReference>
<gene>
    <name evidence="1" type="ORF">SAMN05660971_04254</name>
</gene>
<evidence type="ECO:0000313" key="2">
    <source>
        <dbReference type="Proteomes" id="UP000184123"/>
    </source>
</evidence>
<sequence length="63" mass="7493">MTQHSPDAMQPLREKRYSSCDMGYVINRLHTDQMKPNYRILPHSKVYIMANILMKIDKLWLNG</sequence>
<dbReference type="AlphaFoldDB" id="A0A1M7MKW6"/>
<proteinExistence type="predicted"/>